<evidence type="ECO:0000256" key="1">
    <source>
        <dbReference type="ARBA" id="ARBA00022723"/>
    </source>
</evidence>
<keyword evidence="1" id="KW-0479">Metal-binding</keyword>
<dbReference type="AlphaFoldDB" id="R7Z2A5"/>
<evidence type="ECO:0000256" key="5">
    <source>
        <dbReference type="ARBA" id="ARBA00023163"/>
    </source>
</evidence>
<dbReference type="InterPro" id="IPR052360">
    <property type="entry name" value="Transcr_Regulatory_Proteins"/>
</dbReference>
<dbReference type="GO" id="GO:0008270">
    <property type="term" value="F:zinc ion binding"/>
    <property type="evidence" value="ECO:0007669"/>
    <property type="project" value="InterPro"/>
</dbReference>
<evidence type="ECO:0000313" key="9">
    <source>
        <dbReference type="Proteomes" id="UP000016924"/>
    </source>
</evidence>
<evidence type="ECO:0000256" key="4">
    <source>
        <dbReference type="ARBA" id="ARBA00023125"/>
    </source>
</evidence>
<reference evidence="9" key="1">
    <citation type="submission" date="2012-06" db="EMBL/GenBank/DDBJ databases">
        <title>The genome sequence of Coniosporium apollinis CBS 100218.</title>
        <authorList>
            <consortium name="The Broad Institute Genome Sequencing Platform"/>
            <person name="Cuomo C."/>
            <person name="Gorbushina A."/>
            <person name="Noack S."/>
            <person name="Walker B."/>
            <person name="Young S.K."/>
            <person name="Zeng Q."/>
            <person name="Gargeya S."/>
            <person name="Fitzgerald M."/>
            <person name="Haas B."/>
            <person name="Abouelleil A."/>
            <person name="Alvarado L."/>
            <person name="Arachchi H.M."/>
            <person name="Berlin A.M."/>
            <person name="Chapman S.B."/>
            <person name="Goldberg J."/>
            <person name="Griggs A."/>
            <person name="Gujja S."/>
            <person name="Hansen M."/>
            <person name="Howarth C."/>
            <person name="Imamovic A."/>
            <person name="Larimer J."/>
            <person name="McCowan C."/>
            <person name="Montmayeur A."/>
            <person name="Murphy C."/>
            <person name="Neiman D."/>
            <person name="Pearson M."/>
            <person name="Priest M."/>
            <person name="Roberts A."/>
            <person name="Saif S."/>
            <person name="Shea T."/>
            <person name="Sisk P."/>
            <person name="Sykes S."/>
            <person name="Wortman J."/>
            <person name="Nusbaum C."/>
            <person name="Birren B."/>
        </authorList>
    </citation>
    <scope>NUCLEOTIDE SEQUENCE [LARGE SCALE GENOMIC DNA]</scope>
    <source>
        <strain evidence="9">CBS 100218</strain>
    </source>
</reference>
<protein>
    <recommendedName>
        <fullName evidence="10">Zn(2)-C6 fungal-type domain-containing protein</fullName>
    </recommendedName>
</protein>
<dbReference type="OrthoDB" id="2593732at2759"/>
<keyword evidence="4" id="KW-0238">DNA-binding</keyword>
<evidence type="ECO:0000256" key="7">
    <source>
        <dbReference type="SAM" id="Coils"/>
    </source>
</evidence>
<keyword evidence="9" id="KW-1185">Reference proteome</keyword>
<dbReference type="EMBL" id="JH767595">
    <property type="protein sequence ID" value="EON68302.1"/>
    <property type="molecule type" value="Genomic_DNA"/>
</dbReference>
<dbReference type="PANTHER" id="PTHR36206">
    <property type="entry name" value="ASPERCRYPTIN BIOSYNTHESIS CLUSTER-SPECIFIC TRANSCRIPTION REGULATOR ATNN-RELATED"/>
    <property type="match status" value="1"/>
</dbReference>
<name>R7Z2A5_CONA1</name>
<keyword evidence="3" id="KW-0805">Transcription regulation</keyword>
<organism evidence="8 9">
    <name type="scientific">Coniosporium apollinis (strain CBS 100218)</name>
    <name type="common">Rock-inhabiting black yeast</name>
    <dbReference type="NCBI Taxonomy" id="1168221"/>
    <lineage>
        <taxon>Eukaryota</taxon>
        <taxon>Fungi</taxon>
        <taxon>Dikarya</taxon>
        <taxon>Ascomycota</taxon>
        <taxon>Pezizomycotina</taxon>
        <taxon>Dothideomycetes</taxon>
        <taxon>Dothideomycetes incertae sedis</taxon>
        <taxon>Coniosporium</taxon>
    </lineage>
</organism>
<dbReference type="PANTHER" id="PTHR36206:SF12">
    <property type="entry name" value="ASPERCRYPTIN BIOSYNTHESIS CLUSTER-SPECIFIC TRANSCRIPTION REGULATOR ATNN-RELATED"/>
    <property type="match status" value="1"/>
</dbReference>
<feature type="coiled-coil region" evidence="7">
    <location>
        <begin position="173"/>
        <end position="200"/>
    </location>
</feature>
<keyword evidence="6" id="KW-0539">Nucleus</keyword>
<dbReference type="CDD" id="cd00067">
    <property type="entry name" value="GAL4"/>
    <property type="match status" value="1"/>
</dbReference>
<dbReference type="eggNOG" id="ENOG502SQ3E">
    <property type="taxonomic scope" value="Eukaryota"/>
</dbReference>
<accession>R7Z2A5</accession>
<keyword evidence="5" id="KW-0804">Transcription</keyword>
<gene>
    <name evidence="8" type="ORF">W97_07560</name>
</gene>
<evidence type="ECO:0000256" key="3">
    <source>
        <dbReference type="ARBA" id="ARBA00023015"/>
    </source>
</evidence>
<dbReference type="OMA" id="NLWHARE"/>
<proteinExistence type="predicted"/>
<dbReference type="STRING" id="1168221.R7Z2A5"/>
<dbReference type="GeneID" id="19904871"/>
<evidence type="ECO:0000256" key="2">
    <source>
        <dbReference type="ARBA" id="ARBA00022833"/>
    </source>
</evidence>
<evidence type="ECO:0000256" key="6">
    <source>
        <dbReference type="ARBA" id="ARBA00023242"/>
    </source>
</evidence>
<sequence length="563" mass="63450">MLRSDLDALHASQHVKCDETKPNCLTCSRTGRRCDGYRFQEIQFFNILTSEVGGARVGVQPSAAVDGTSISPPWETSSTSEERNRNLSDAALMQLTARPYSPFLNFSGSIQEHRSLDFFHARVATTLAGYFDTTFWTHIIPRVGASEPSVKHAMIALASLYETIRTRDRQLGREQQRCTLLQYNKAIKSLKERLETGEQALEVTLLTCVLFICLEFMRGNPNVALDHLHSGLQILDSTQRSTQDAQSIEEELVNIFSRLSIQASLWGRRPPQISASKDDDPTRDFDSACTPFATIREARVSLERILIQCLRPSDPHIELDPSMPMSDVWKAERERLTAQLRYWNSRHGLSMAVSVHTNGIYSLRILQMMAIVAIVWNSIPLIPEETAFDRHLSDFETIVSLAATLVDGKAPFSPQAASVATSLPSETTSASHRPNFPALSNTPIPFTFEMGIIPCLYFTAIKCRSPSVRRKAIRLLSIVIPEQEGLWHARMLAKVASRIVQLEEEGYTPTEVTSTWPPEEGRIHAAYIYSNYSLEERTQQVNFIWKPGGLRGEWMDWVETIAY</sequence>
<dbReference type="Proteomes" id="UP000016924">
    <property type="component" value="Unassembled WGS sequence"/>
</dbReference>
<evidence type="ECO:0000313" key="8">
    <source>
        <dbReference type="EMBL" id="EON68302.1"/>
    </source>
</evidence>
<dbReference type="HOGENOM" id="CLU_011409_12_2_1"/>
<dbReference type="RefSeq" id="XP_007783619.1">
    <property type="nucleotide sequence ID" value="XM_007785429.1"/>
</dbReference>
<keyword evidence="7" id="KW-0175">Coiled coil</keyword>
<dbReference type="GO" id="GO:0003677">
    <property type="term" value="F:DNA binding"/>
    <property type="evidence" value="ECO:0007669"/>
    <property type="project" value="UniProtKB-KW"/>
</dbReference>
<keyword evidence="2" id="KW-0862">Zinc</keyword>
<evidence type="ECO:0008006" key="10">
    <source>
        <dbReference type="Google" id="ProtNLM"/>
    </source>
</evidence>
<dbReference type="GO" id="GO:0000981">
    <property type="term" value="F:DNA-binding transcription factor activity, RNA polymerase II-specific"/>
    <property type="evidence" value="ECO:0007669"/>
    <property type="project" value="InterPro"/>
</dbReference>
<dbReference type="InterPro" id="IPR001138">
    <property type="entry name" value="Zn2Cys6_DnaBD"/>
</dbReference>